<keyword evidence="2" id="KW-0677">Repeat</keyword>
<feature type="zinc finger region" description="C3H1-type" evidence="6">
    <location>
        <begin position="94"/>
        <end position="121"/>
    </location>
</feature>
<dbReference type="InterPro" id="IPR036855">
    <property type="entry name" value="Znf_CCCH_sf"/>
</dbReference>
<evidence type="ECO:0000256" key="5">
    <source>
        <dbReference type="ARBA" id="ARBA00038226"/>
    </source>
</evidence>
<keyword evidence="4 6" id="KW-0862">Zinc</keyword>
<keyword evidence="1 6" id="KW-0479">Metal-binding</keyword>
<gene>
    <name evidence="8" type="ORF">RF11_06483</name>
</gene>
<dbReference type="GO" id="GO:0003723">
    <property type="term" value="F:RNA binding"/>
    <property type="evidence" value="ECO:0007669"/>
    <property type="project" value="TreeGrafter"/>
</dbReference>
<dbReference type="OrthoDB" id="250836at2759"/>
<dbReference type="Gene3D" id="3.30.1370.210">
    <property type="match status" value="1"/>
</dbReference>
<name>A0A0C2MXV0_THEKT</name>
<evidence type="ECO:0000259" key="7">
    <source>
        <dbReference type="PROSITE" id="PS50103"/>
    </source>
</evidence>
<comment type="similarity">
    <text evidence="5">Belongs to the muscleblind family.</text>
</comment>
<dbReference type="GO" id="GO:0008270">
    <property type="term" value="F:zinc ion binding"/>
    <property type="evidence" value="ECO:0007669"/>
    <property type="project" value="UniProtKB-KW"/>
</dbReference>
<sequence length="238" mass="27809">MEDKETNGAVQSCRDYMRGRCFRTNCRFFHPPIKGPRRCPELEENDDLFSNPINFEPVSHYDHPGRPDIWPREDPKRRIGFPRYVDGAPLRTASDPRPICKDFLNNRCRRGHTCTYRHDIDERPPENNMPYDHGHTDRNYCPPTGPGYECYDGMYYPRAPPPSSDIYSMPEYRDGLIRQTKPDESSIETITKPTDPRDQIKIVLDLIHAMKSEMDELKKGLASLQSNFDSFVESCKYR</sequence>
<evidence type="ECO:0000313" key="8">
    <source>
        <dbReference type="EMBL" id="KII69000.1"/>
    </source>
</evidence>
<comment type="caution">
    <text evidence="8">The sequence shown here is derived from an EMBL/GenBank/DDBJ whole genome shotgun (WGS) entry which is preliminary data.</text>
</comment>
<evidence type="ECO:0000256" key="6">
    <source>
        <dbReference type="PROSITE-ProRule" id="PRU00723"/>
    </source>
</evidence>
<dbReference type="PANTHER" id="PTHR12675:SF12">
    <property type="entry name" value="PROTEIN MUSCLEBLIND"/>
    <property type="match status" value="1"/>
</dbReference>
<dbReference type="Pfam" id="PF18044">
    <property type="entry name" value="zf-CCCH_4"/>
    <property type="match status" value="1"/>
</dbReference>
<organism evidence="8 9">
    <name type="scientific">Thelohanellus kitauei</name>
    <name type="common">Myxosporean</name>
    <dbReference type="NCBI Taxonomy" id="669202"/>
    <lineage>
        <taxon>Eukaryota</taxon>
        <taxon>Metazoa</taxon>
        <taxon>Cnidaria</taxon>
        <taxon>Myxozoa</taxon>
        <taxon>Myxosporea</taxon>
        <taxon>Bivalvulida</taxon>
        <taxon>Platysporina</taxon>
        <taxon>Myxobolidae</taxon>
        <taxon>Thelohanellus</taxon>
    </lineage>
</organism>
<evidence type="ECO:0000256" key="2">
    <source>
        <dbReference type="ARBA" id="ARBA00022737"/>
    </source>
</evidence>
<dbReference type="PANTHER" id="PTHR12675">
    <property type="entry name" value="MUSCLEBLIND-LIKE PROTEIN"/>
    <property type="match status" value="1"/>
</dbReference>
<evidence type="ECO:0000313" key="9">
    <source>
        <dbReference type="Proteomes" id="UP000031668"/>
    </source>
</evidence>
<dbReference type="Pfam" id="PF22628">
    <property type="entry name" value="zf-CCCH_10"/>
    <property type="match status" value="1"/>
</dbReference>
<proteinExistence type="inferred from homology"/>
<reference evidence="8 9" key="1">
    <citation type="journal article" date="2014" name="Genome Biol. Evol.">
        <title>The genome of the myxosporean Thelohanellus kitauei shows adaptations to nutrient acquisition within its fish host.</title>
        <authorList>
            <person name="Yang Y."/>
            <person name="Xiong J."/>
            <person name="Zhou Z."/>
            <person name="Huo F."/>
            <person name="Miao W."/>
            <person name="Ran C."/>
            <person name="Liu Y."/>
            <person name="Zhang J."/>
            <person name="Feng J."/>
            <person name="Wang M."/>
            <person name="Wang M."/>
            <person name="Wang L."/>
            <person name="Yao B."/>
        </authorList>
    </citation>
    <scope>NUCLEOTIDE SEQUENCE [LARGE SCALE GENOMIC DNA]</scope>
    <source>
        <strain evidence="8">Wuqing</strain>
    </source>
</reference>
<dbReference type="AlphaFoldDB" id="A0A0C2MXV0"/>
<dbReference type="EMBL" id="JWZT01002651">
    <property type="protein sequence ID" value="KII69000.1"/>
    <property type="molecule type" value="Genomic_DNA"/>
</dbReference>
<dbReference type="InterPro" id="IPR054429">
    <property type="entry name" value="Znf-CCCH_Muscleblind-like"/>
</dbReference>
<dbReference type="PROSITE" id="PS50103">
    <property type="entry name" value="ZF_C3H1"/>
    <property type="match status" value="2"/>
</dbReference>
<accession>A0A0C2MXV0</accession>
<keyword evidence="3 6" id="KW-0863">Zinc-finger</keyword>
<dbReference type="Gene3D" id="4.10.1000.10">
    <property type="entry name" value="Zinc finger, CCCH-type"/>
    <property type="match status" value="1"/>
</dbReference>
<dbReference type="InterPro" id="IPR041367">
    <property type="entry name" value="Znf-CCCH_4"/>
</dbReference>
<feature type="zinc finger region" description="C3H1-type" evidence="6">
    <location>
        <begin position="7"/>
        <end position="33"/>
    </location>
</feature>
<feature type="domain" description="C3H1-type" evidence="7">
    <location>
        <begin position="94"/>
        <end position="121"/>
    </location>
</feature>
<dbReference type="Proteomes" id="UP000031668">
    <property type="component" value="Unassembled WGS sequence"/>
</dbReference>
<keyword evidence="9" id="KW-1185">Reference proteome</keyword>
<protein>
    <recommendedName>
        <fullName evidence="7">C3H1-type domain-containing protein</fullName>
    </recommendedName>
</protein>
<dbReference type="SMART" id="SM00356">
    <property type="entry name" value="ZnF_C3H1"/>
    <property type="match status" value="2"/>
</dbReference>
<evidence type="ECO:0000256" key="3">
    <source>
        <dbReference type="ARBA" id="ARBA00022771"/>
    </source>
</evidence>
<feature type="domain" description="C3H1-type" evidence="7">
    <location>
        <begin position="7"/>
        <end position="33"/>
    </location>
</feature>
<dbReference type="InterPro" id="IPR000571">
    <property type="entry name" value="Znf_CCCH"/>
</dbReference>
<dbReference type="SUPFAM" id="SSF90229">
    <property type="entry name" value="CCCH zinc finger"/>
    <property type="match status" value="1"/>
</dbReference>
<dbReference type="GO" id="GO:0043484">
    <property type="term" value="P:regulation of RNA splicing"/>
    <property type="evidence" value="ECO:0007669"/>
    <property type="project" value="TreeGrafter"/>
</dbReference>
<evidence type="ECO:0000256" key="4">
    <source>
        <dbReference type="ARBA" id="ARBA00022833"/>
    </source>
</evidence>
<evidence type="ECO:0000256" key="1">
    <source>
        <dbReference type="ARBA" id="ARBA00022723"/>
    </source>
</evidence>